<proteinExistence type="predicted"/>
<dbReference type="PANTHER" id="PTHR34488">
    <property type="entry name" value="SI:CH211-245H14.1-RELATED"/>
    <property type="match status" value="1"/>
</dbReference>
<name>A0AA88J4G0_TACVA</name>
<protein>
    <submittedName>
        <fullName evidence="1">Uncharacterized protein</fullName>
    </submittedName>
</protein>
<dbReference type="PANTHER" id="PTHR34488:SF1">
    <property type="entry name" value="SI:CH211-245H14.1-RELATED"/>
    <property type="match status" value="1"/>
</dbReference>
<organism evidence="1 2">
    <name type="scientific">Tachysurus vachellii</name>
    <name type="common">Darkbarbel catfish</name>
    <name type="synonym">Pelteobagrus vachellii</name>
    <dbReference type="NCBI Taxonomy" id="175792"/>
    <lineage>
        <taxon>Eukaryota</taxon>
        <taxon>Metazoa</taxon>
        <taxon>Chordata</taxon>
        <taxon>Craniata</taxon>
        <taxon>Vertebrata</taxon>
        <taxon>Euteleostomi</taxon>
        <taxon>Actinopterygii</taxon>
        <taxon>Neopterygii</taxon>
        <taxon>Teleostei</taxon>
        <taxon>Ostariophysi</taxon>
        <taxon>Siluriformes</taxon>
        <taxon>Bagridae</taxon>
        <taxon>Tachysurus</taxon>
    </lineage>
</organism>
<accession>A0AA88J4G0</accession>
<sequence>MVFSELKASPFLCQMKLHHYIFLGNKVFVLVTGKTLNVDKKFMEHLKQQKPDLQEVENVAECDYVLVFCPIVSRAGTDIEAALKKLQDIAGSKPALLVVLHHTFDKDYVVPDSSRAVKRKNSLTVDCLFHEDQGLLQCAKNDESLGKILSIIKEVRCHHPPGGATVHSLNVCMPVITTCVKQSFLTLCMFSPCLGGFLRVLRFLPPTGESASLLYNRIISKTWSRTNSFFKEMCTFARDAYHRVKSKRRGGDEKRST</sequence>
<comment type="caution">
    <text evidence="1">The sequence shown here is derived from an EMBL/GenBank/DDBJ whole genome shotgun (WGS) entry which is preliminary data.</text>
</comment>
<dbReference type="Proteomes" id="UP001187315">
    <property type="component" value="Unassembled WGS sequence"/>
</dbReference>
<reference evidence="1" key="1">
    <citation type="submission" date="2023-08" db="EMBL/GenBank/DDBJ databases">
        <title>Pelteobagrus vachellii genome.</title>
        <authorList>
            <person name="Liu H."/>
        </authorList>
    </citation>
    <scope>NUCLEOTIDE SEQUENCE</scope>
    <source>
        <strain evidence="1">PRFRI_2022a</strain>
        <tissue evidence="1">Muscle</tissue>
    </source>
</reference>
<keyword evidence="2" id="KW-1185">Reference proteome</keyword>
<gene>
    <name evidence="1" type="ORF">Q7C36_022830</name>
</gene>
<dbReference type="EMBL" id="JAVHJS010000025">
    <property type="protein sequence ID" value="KAK2816559.1"/>
    <property type="molecule type" value="Genomic_DNA"/>
</dbReference>
<evidence type="ECO:0000313" key="2">
    <source>
        <dbReference type="Proteomes" id="UP001187315"/>
    </source>
</evidence>
<evidence type="ECO:0000313" key="1">
    <source>
        <dbReference type="EMBL" id="KAK2816559.1"/>
    </source>
</evidence>
<dbReference type="AlphaFoldDB" id="A0AA88J4G0"/>